<organism evidence="7 8">
    <name type="scientific">Marinobacterium aestuarii</name>
    <dbReference type="NCBI Taxonomy" id="1821621"/>
    <lineage>
        <taxon>Bacteria</taxon>
        <taxon>Pseudomonadati</taxon>
        <taxon>Pseudomonadota</taxon>
        <taxon>Gammaproteobacteria</taxon>
        <taxon>Oceanospirillales</taxon>
        <taxon>Oceanospirillaceae</taxon>
        <taxon>Marinobacterium</taxon>
    </lineage>
</organism>
<dbReference type="Gene3D" id="2.130.10.10">
    <property type="entry name" value="YVTN repeat-like/Quinoprotein amine dehydrogenase"/>
    <property type="match status" value="1"/>
</dbReference>
<dbReference type="Pfam" id="PF13360">
    <property type="entry name" value="PQQ_2"/>
    <property type="match status" value="1"/>
</dbReference>
<dbReference type="PANTHER" id="PTHR34512">
    <property type="entry name" value="CELL SURFACE PROTEIN"/>
    <property type="match status" value="1"/>
</dbReference>
<dbReference type="InterPro" id="IPR018391">
    <property type="entry name" value="PQQ_b-propeller_rpt"/>
</dbReference>
<keyword evidence="1 4" id="KW-0732">Signal</keyword>
<dbReference type="NCBIfam" id="TIGR03300">
    <property type="entry name" value="assembly_YfgL"/>
    <property type="match status" value="1"/>
</dbReference>
<dbReference type="EMBL" id="CP015839">
    <property type="protein sequence ID" value="ANG64072.1"/>
    <property type="molecule type" value="Genomic_DNA"/>
</dbReference>
<dbReference type="InterPro" id="IPR011047">
    <property type="entry name" value="Quinoprotein_ADH-like_sf"/>
</dbReference>
<keyword evidence="4" id="KW-0564">Palmitate</keyword>
<evidence type="ECO:0000256" key="4">
    <source>
        <dbReference type="HAMAP-Rule" id="MF_00923"/>
    </source>
</evidence>
<dbReference type="OrthoDB" id="5173551at2"/>
<comment type="function">
    <text evidence="4">Part of the outer membrane protein assembly complex, which is involved in assembly and insertion of beta-barrel proteins into the outer membrane.</text>
</comment>
<dbReference type="GO" id="GO:0009279">
    <property type="term" value="C:cell outer membrane"/>
    <property type="evidence" value="ECO:0007669"/>
    <property type="project" value="UniProtKB-SubCell"/>
</dbReference>
<dbReference type="PROSITE" id="PS51257">
    <property type="entry name" value="PROKAR_LIPOPROTEIN"/>
    <property type="match status" value="1"/>
</dbReference>
<reference evidence="8" key="1">
    <citation type="submission" date="2016-05" db="EMBL/GenBank/DDBJ databases">
        <authorList>
            <person name="Baek K."/>
            <person name="Yang S.-J."/>
        </authorList>
    </citation>
    <scope>NUCLEOTIDE SEQUENCE [LARGE SCALE GENOMIC DNA]</scope>
    <source>
        <strain evidence="8">ST58-10</strain>
    </source>
</reference>
<evidence type="ECO:0000259" key="6">
    <source>
        <dbReference type="Pfam" id="PF13360"/>
    </source>
</evidence>
<dbReference type="PANTHER" id="PTHR34512:SF30">
    <property type="entry name" value="OUTER MEMBRANE PROTEIN ASSEMBLY FACTOR BAMB"/>
    <property type="match status" value="1"/>
</dbReference>
<feature type="signal peptide" evidence="5">
    <location>
        <begin position="1"/>
        <end position="23"/>
    </location>
</feature>
<reference evidence="7 8" key="2">
    <citation type="journal article" date="2018" name="Int. J. Syst. Evol. Microbiol.">
        <title>Marinobacterium aestuarii sp. nov., a benzene-degrading marine bacterium isolated from estuary sediment.</title>
        <authorList>
            <person name="Bae S.S."/>
            <person name="Jung J."/>
            <person name="Chung D."/>
            <person name="Baek K."/>
        </authorList>
    </citation>
    <scope>NUCLEOTIDE SEQUENCE [LARGE SCALE GENOMIC DNA]</scope>
    <source>
        <strain evidence="7 8">ST58-10</strain>
    </source>
</reference>
<comment type="subcellular location">
    <subcellularLocation>
        <location evidence="4">Cell outer membrane</location>
        <topology evidence="4">Lipid-anchor</topology>
    </subcellularLocation>
</comment>
<feature type="chain" id="PRO_5009003158" description="Outer membrane protein assembly factor BamB" evidence="5">
    <location>
        <begin position="24"/>
        <end position="382"/>
    </location>
</feature>
<dbReference type="InterPro" id="IPR015943">
    <property type="entry name" value="WD40/YVTN_repeat-like_dom_sf"/>
</dbReference>
<feature type="domain" description="Pyrrolo-quinoline quinone repeat" evidence="6">
    <location>
        <begin position="77"/>
        <end position="308"/>
    </location>
</feature>
<gene>
    <name evidence="4" type="primary">bamB</name>
    <name evidence="7" type="ORF">A8C75_17420</name>
</gene>
<evidence type="ECO:0000256" key="5">
    <source>
        <dbReference type="SAM" id="SignalP"/>
    </source>
</evidence>
<keyword evidence="3 4" id="KW-0998">Cell outer membrane</keyword>
<dbReference type="InterPro" id="IPR002372">
    <property type="entry name" value="PQQ_rpt_dom"/>
</dbReference>
<dbReference type="SMART" id="SM00564">
    <property type="entry name" value="PQQ"/>
    <property type="match status" value="7"/>
</dbReference>
<evidence type="ECO:0000256" key="3">
    <source>
        <dbReference type="ARBA" id="ARBA00023237"/>
    </source>
</evidence>
<sequence length="382" mass="40780">MNKLFRVLAAGALVASVSGCSLWSSNDEVEPNELVDFKSERSVDVVWSARVGSGLGKKYHQFAPASDGVRIYANDAEGTVAAFDLATGKKVWEVELETALGAGTGVGPASVVVVTESGLVIALDSSSGQELWRRQVSSEAVAPAQLNRDLVVVQLVNGKVTALDTTSGEHRWTYDSQVPSLSLRGTAAPIVAADVTFAGFASGKLAALTNSNGNMLWEQRIAEPQGRSELERMVDIDGRPLLANQMLYVSSYQGRLVAINPFDAQIQWARDSSSYRTPAAGFGNVYVVEANDHVQAYDASSSASVWSQPALENRTVSAPAVLGNNLVVGDVEGYLHFMSQVDGHFVARYRADSKGVVGDMLAINDVLYVLGNDGRLLALRLN</sequence>
<dbReference type="GO" id="GO:0051205">
    <property type="term" value="P:protein insertion into membrane"/>
    <property type="evidence" value="ECO:0007669"/>
    <property type="project" value="UniProtKB-UniRule"/>
</dbReference>
<keyword evidence="2 4" id="KW-0472">Membrane</keyword>
<dbReference type="STRING" id="1821621.A8C75_17420"/>
<dbReference type="SUPFAM" id="SSF50998">
    <property type="entry name" value="Quinoprotein alcohol dehydrogenase-like"/>
    <property type="match status" value="1"/>
</dbReference>
<dbReference type="RefSeq" id="WP_067385359.1">
    <property type="nucleotide sequence ID" value="NZ_CP015839.1"/>
</dbReference>
<accession>A0A1A9F1U8</accession>
<dbReference type="Proteomes" id="UP000078070">
    <property type="component" value="Chromosome"/>
</dbReference>
<comment type="subunit">
    <text evidence="4">Part of the Bam complex.</text>
</comment>
<comment type="similarity">
    <text evidence="4">Belongs to the BamB family.</text>
</comment>
<keyword evidence="4" id="KW-0449">Lipoprotein</keyword>
<evidence type="ECO:0000256" key="1">
    <source>
        <dbReference type="ARBA" id="ARBA00022729"/>
    </source>
</evidence>
<evidence type="ECO:0000313" key="8">
    <source>
        <dbReference type="Proteomes" id="UP000078070"/>
    </source>
</evidence>
<keyword evidence="8" id="KW-1185">Reference proteome</keyword>
<name>A0A1A9F1U8_9GAMM</name>
<evidence type="ECO:0000313" key="7">
    <source>
        <dbReference type="EMBL" id="ANG64072.1"/>
    </source>
</evidence>
<protein>
    <recommendedName>
        <fullName evidence="4">Outer membrane protein assembly factor BamB</fullName>
    </recommendedName>
</protein>
<dbReference type="HAMAP" id="MF_00923">
    <property type="entry name" value="OM_assembly_BamB"/>
    <property type="match status" value="1"/>
</dbReference>
<dbReference type="GO" id="GO:0043165">
    <property type="term" value="P:Gram-negative-bacterium-type cell outer membrane assembly"/>
    <property type="evidence" value="ECO:0007669"/>
    <property type="project" value="UniProtKB-UniRule"/>
</dbReference>
<dbReference type="AlphaFoldDB" id="A0A1A9F1U8"/>
<proteinExistence type="inferred from homology"/>
<dbReference type="KEGG" id="mars:A8C75_17420"/>
<evidence type="ECO:0000256" key="2">
    <source>
        <dbReference type="ARBA" id="ARBA00023136"/>
    </source>
</evidence>
<dbReference type="InterPro" id="IPR017687">
    <property type="entry name" value="BamB"/>
</dbReference>